<dbReference type="InterPro" id="IPR003497">
    <property type="entry name" value="BRO_N_domain"/>
</dbReference>
<dbReference type="Pfam" id="PF03374">
    <property type="entry name" value="ANT"/>
    <property type="match status" value="1"/>
</dbReference>
<dbReference type="SMART" id="SM01040">
    <property type="entry name" value="Bro-N"/>
    <property type="match status" value="1"/>
</dbReference>
<sequence length="260" mass="30081">MNLQVLNKRELLGKQFVIYGDLENPLFLARDVAEWIDYDLSSVNKLVSQVDDDEKVRKNVPTLGGNQEMWLLSEDGLYEVLMQSRKPIAKEFKKKVKEILKDIRSKGMYATDELLDNPDLLIKVATQLKEERAARKELETEVKKQGQIIGELRPKADYVDRILKSKSLLNIGQIAKDYGLSGQALNKILHNLKVQYKQGNQWLLYSKYQSKGYTHSESIDIQLSDGSTKVELRTKWTQKGRLFLYELLKDNGYLPMIERN</sequence>
<dbReference type="RefSeq" id="WP_079588592.1">
    <property type="nucleotide sequence ID" value="NZ_FUYN01000001.1"/>
</dbReference>
<dbReference type="PANTHER" id="PTHR36180">
    <property type="entry name" value="DNA-BINDING PROTEIN-RELATED-RELATED"/>
    <property type="match status" value="1"/>
</dbReference>
<dbReference type="PROSITE" id="PS51750">
    <property type="entry name" value="BRO_N"/>
    <property type="match status" value="1"/>
</dbReference>
<dbReference type="EMBL" id="FUYN01000001">
    <property type="protein sequence ID" value="SKB28586.1"/>
    <property type="molecule type" value="Genomic_DNA"/>
</dbReference>
<evidence type="ECO:0000313" key="3">
    <source>
        <dbReference type="EMBL" id="SKB28586.1"/>
    </source>
</evidence>
<evidence type="ECO:0000259" key="2">
    <source>
        <dbReference type="PROSITE" id="PS51750"/>
    </source>
</evidence>
<keyword evidence="1" id="KW-0175">Coiled coil</keyword>
<reference evidence="4" key="1">
    <citation type="submission" date="2017-02" db="EMBL/GenBank/DDBJ databases">
        <authorList>
            <person name="Varghese N."/>
            <person name="Submissions S."/>
        </authorList>
    </citation>
    <scope>NUCLEOTIDE SEQUENCE [LARGE SCALE GENOMIC DNA]</scope>
    <source>
        <strain evidence="4">ATCC 35199</strain>
    </source>
</reference>
<gene>
    <name evidence="3" type="ORF">SAMN02745120_0634</name>
</gene>
<dbReference type="GO" id="GO:0003677">
    <property type="term" value="F:DNA binding"/>
    <property type="evidence" value="ECO:0007669"/>
    <property type="project" value="InterPro"/>
</dbReference>
<evidence type="ECO:0000256" key="1">
    <source>
        <dbReference type="SAM" id="Coils"/>
    </source>
</evidence>
<dbReference type="PANTHER" id="PTHR36180:SF2">
    <property type="entry name" value="BRO FAMILY PROTEIN"/>
    <property type="match status" value="1"/>
</dbReference>
<proteinExistence type="predicted"/>
<evidence type="ECO:0000313" key="4">
    <source>
        <dbReference type="Proteomes" id="UP000243406"/>
    </source>
</evidence>
<accession>A0A1T5A0Z1</accession>
<organism evidence="3 4">
    <name type="scientific">Acetoanaerobium noterae</name>
    <dbReference type="NCBI Taxonomy" id="745369"/>
    <lineage>
        <taxon>Bacteria</taxon>
        <taxon>Bacillati</taxon>
        <taxon>Bacillota</taxon>
        <taxon>Clostridia</taxon>
        <taxon>Peptostreptococcales</taxon>
        <taxon>Filifactoraceae</taxon>
        <taxon>Acetoanaerobium</taxon>
    </lineage>
</organism>
<dbReference type="OrthoDB" id="9812611at2"/>
<feature type="domain" description="Bro-N" evidence="2">
    <location>
        <begin position="1"/>
        <end position="107"/>
    </location>
</feature>
<dbReference type="Pfam" id="PF02498">
    <property type="entry name" value="Bro-N"/>
    <property type="match status" value="1"/>
</dbReference>
<dbReference type="Proteomes" id="UP000243406">
    <property type="component" value="Unassembled WGS sequence"/>
</dbReference>
<keyword evidence="4" id="KW-1185">Reference proteome</keyword>
<dbReference type="InterPro" id="IPR005039">
    <property type="entry name" value="Ant_C"/>
</dbReference>
<name>A0A1T5A0Z1_9FIRM</name>
<protein>
    <submittedName>
        <fullName evidence="3">Phage antirepressor protein YoqD, KilAC domain</fullName>
    </submittedName>
</protein>
<feature type="coiled-coil region" evidence="1">
    <location>
        <begin position="121"/>
        <end position="148"/>
    </location>
</feature>
<dbReference type="AlphaFoldDB" id="A0A1T5A0Z1"/>